<dbReference type="KEGG" id="cpo:COPRO5265_1483"/>
<dbReference type="PANTHER" id="PTHR34989">
    <property type="entry name" value="PROTEIN HDED"/>
    <property type="match status" value="1"/>
</dbReference>
<dbReference type="STRING" id="309798.COPRO5265_1483"/>
<feature type="transmembrane region" description="Helical" evidence="1">
    <location>
        <begin position="7"/>
        <end position="25"/>
    </location>
</feature>
<feature type="transmembrane region" description="Helical" evidence="1">
    <location>
        <begin position="58"/>
        <end position="75"/>
    </location>
</feature>
<dbReference type="Proteomes" id="UP000001732">
    <property type="component" value="Chromosome"/>
</dbReference>
<dbReference type="Pfam" id="PF03729">
    <property type="entry name" value="DUF308"/>
    <property type="match status" value="3"/>
</dbReference>
<dbReference type="GO" id="GO:0005886">
    <property type="term" value="C:plasma membrane"/>
    <property type="evidence" value="ECO:0007669"/>
    <property type="project" value="TreeGrafter"/>
</dbReference>
<reference evidence="2 3" key="2">
    <citation type="journal article" date="2014" name="Genome Announc.">
        <title>Complete Genome Sequence of Coprothermobacter proteolyticus DSM 5265.</title>
        <authorList>
            <person name="Alexiev A."/>
            <person name="Coil D.A."/>
            <person name="Badger J.H."/>
            <person name="Enticknap J."/>
            <person name="Ward N."/>
            <person name="Robb F.T."/>
            <person name="Eisen J.A."/>
        </authorList>
    </citation>
    <scope>NUCLEOTIDE SEQUENCE [LARGE SCALE GENOMIC DNA]</scope>
    <source>
        <strain evidence="3">ATCC 35245 / DSM 5265 / OCM 4 / BT</strain>
    </source>
</reference>
<sequence length="173" mass="18480">MESRFDWTNLLIGILMIIVGILVLTNPAATMTTLAILVGIAVLISGVIFLFKYKESTANLIYGIIAIILGIILLTRPAFAVSALGFIIGIWFFIEGVLGLTRAGFYKLISSAMYITSIILNVLLLIAGFLIILNPFVAALSLPVLTGIALLIAGVMHIAGAFSSKQQPPSLPY</sequence>
<feature type="transmembrane region" description="Helical" evidence="1">
    <location>
        <begin position="139"/>
        <end position="162"/>
    </location>
</feature>
<organism evidence="2 3">
    <name type="scientific">Coprothermobacter proteolyticus (strain ATCC 35245 / DSM 5265 / OCM 4 / BT)</name>
    <dbReference type="NCBI Taxonomy" id="309798"/>
    <lineage>
        <taxon>Bacteria</taxon>
        <taxon>Pseudomonadati</taxon>
        <taxon>Coprothermobacterota</taxon>
        <taxon>Coprothermobacteria</taxon>
        <taxon>Coprothermobacterales</taxon>
        <taxon>Coprothermobacteraceae</taxon>
        <taxon>Coprothermobacter</taxon>
    </lineage>
</organism>
<feature type="transmembrane region" description="Helical" evidence="1">
    <location>
        <begin position="81"/>
        <end position="100"/>
    </location>
</feature>
<dbReference type="PANTHER" id="PTHR34989:SF1">
    <property type="entry name" value="PROTEIN HDED"/>
    <property type="match status" value="1"/>
</dbReference>
<dbReference type="InterPro" id="IPR005325">
    <property type="entry name" value="DUF308_memb"/>
</dbReference>
<gene>
    <name evidence="2" type="ordered locus">COPRO5265_1483</name>
</gene>
<dbReference type="HOGENOM" id="CLU_091585_7_0_9"/>
<keyword evidence="1" id="KW-1133">Transmembrane helix</keyword>
<evidence type="ECO:0000313" key="3">
    <source>
        <dbReference type="Proteomes" id="UP000001732"/>
    </source>
</evidence>
<dbReference type="EMBL" id="CP001145">
    <property type="protein sequence ID" value="ACI17174.1"/>
    <property type="molecule type" value="Genomic_DNA"/>
</dbReference>
<protein>
    <submittedName>
        <fullName evidence="2">Hypothetical integral membrane protein</fullName>
    </submittedName>
</protein>
<keyword evidence="1" id="KW-0812">Transmembrane</keyword>
<proteinExistence type="predicted"/>
<feature type="transmembrane region" description="Helical" evidence="1">
    <location>
        <begin position="112"/>
        <end position="133"/>
    </location>
</feature>
<dbReference type="InterPro" id="IPR052712">
    <property type="entry name" value="Acid_resist_chaperone_HdeD"/>
</dbReference>
<feature type="transmembrane region" description="Helical" evidence="1">
    <location>
        <begin position="31"/>
        <end position="51"/>
    </location>
</feature>
<evidence type="ECO:0000256" key="1">
    <source>
        <dbReference type="SAM" id="Phobius"/>
    </source>
</evidence>
<reference evidence="3" key="1">
    <citation type="submission" date="2008-08" db="EMBL/GenBank/DDBJ databases">
        <title>The complete genome sequence of Coprothermobacter proteolyticus strain ATCC 5245 / DSM 5265 / BT.</title>
        <authorList>
            <person name="Dodson R.J."/>
            <person name="Durkin A.S."/>
            <person name="Wu M."/>
            <person name="Eisen J."/>
            <person name="Sutton G."/>
        </authorList>
    </citation>
    <scope>NUCLEOTIDE SEQUENCE [LARGE SCALE GENOMIC DNA]</scope>
    <source>
        <strain evidence="3">ATCC 35245 / DSM 5265 / OCM 4 / BT</strain>
    </source>
</reference>
<keyword evidence="3" id="KW-1185">Reference proteome</keyword>
<keyword evidence="1" id="KW-0472">Membrane</keyword>
<evidence type="ECO:0000313" key="2">
    <source>
        <dbReference type="EMBL" id="ACI17174.1"/>
    </source>
</evidence>
<dbReference type="eggNOG" id="COG3247">
    <property type="taxonomic scope" value="Bacteria"/>
</dbReference>
<dbReference type="OrthoDB" id="2456403at2"/>
<accession>B5Y661</accession>
<dbReference type="RefSeq" id="WP_012543826.1">
    <property type="nucleotide sequence ID" value="NC_011295.1"/>
</dbReference>
<dbReference type="AlphaFoldDB" id="B5Y661"/>
<name>B5Y661_COPPD</name>